<name>A0ABV7Y0A4_9FLAO</name>
<accession>A0ABV7Y0A4</accession>
<evidence type="ECO:0000313" key="1">
    <source>
        <dbReference type="EMBL" id="MFC3758172.1"/>
    </source>
</evidence>
<dbReference type="EMBL" id="JBHRYO010000002">
    <property type="protein sequence ID" value="MFC3758172.1"/>
    <property type="molecule type" value="Genomic_DNA"/>
</dbReference>
<organism evidence="1 2">
    <name type="scientific">Chryseobacterium tructae</name>
    <dbReference type="NCBI Taxonomy" id="1037380"/>
    <lineage>
        <taxon>Bacteria</taxon>
        <taxon>Pseudomonadati</taxon>
        <taxon>Bacteroidota</taxon>
        <taxon>Flavobacteriia</taxon>
        <taxon>Flavobacteriales</taxon>
        <taxon>Weeksellaceae</taxon>
        <taxon>Chryseobacterium group</taxon>
        <taxon>Chryseobacterium</taxon>
    </lineage>
</organism>
<keyword evidence="2" id="KW-1185">Reference proteome</keyword>
<proteinExistence type="predicted"/>
<dbReference type="Proteomes" id="UP001595735">
    <property type="component" value="Unassembled WGS sequence"/>
</dbReference>
<protein>
    <submittedName>
        <fullName evidence="1">Uncharacterized protein</fullName>
    </submittedName>
</protein>
<gene>
    <name evidence="1" type="ORF">ACFONJ_19520</name>
</gene>
<reference evidence="2" key="1">
    <citation type="journal article" date="2019" name="Int. J. Syst. Evol. Microbiol.">
        <title>The Global Catalogue of Microorganisms (GCM) 10K type strain sequencing project: providing services to taxonomists for standard genome sequencing and annotation.</title>
        <authorList>
            <consortium name="The Broad Institute Genomics Platform"/>
            <consortium name="The Broad Institute Genome Sequencing Center for Infectious Disease"/>
            <person name="Wu L."/>
            <person name="Ma J."/>
        </authorList>
    </citation>
    <scope>NUCLEOTIDE SEQUENCE [LARGE SCALE GENOMIC DNA]</scope>
    <source>
        <strain evidence="2">CECT 7798</strain>
    </source>
</reference>
<sequence length="694" mass="78392">MIEVKEWLPGTTAQDKTKNLTWFLFDAKKKLIRKEAGITYGITIPKNLCGSYTYYIDASLSGKSEFKSGIYIRGRCDQKIKTSKWCTQNDGADVRKTYTFSYGHIIHLNLETEGMNGDSVYVDIFRRVKGGGGTKDDQHIHTYTDVKVIDGEINLQIGNTYLWHARIGKPGSQEEFYVKVKAGGKYITDGKDDIHARFLRIKNTIVSKAIEPSQSNTPAKVGDTNKSISSIGLISLEKIAVNTTYDVCNDELNNFSDFKNFWILEDKGNYYHWLKKRTNPLDTAKPNPIPVTITSLDKFIFYATFKAIFPIDNLSIRAKDKANKYVFQSVPITKQTKGQEFVVKFASDNAPYANTVEYFSNFALTFECSIDGKSWISCGNSQFCLYITHGNPGYSLLSGYFPDPIEGMDITNAKTGKKTILETMLYIGCRYSKGAKTDDGIIEGIFKHIATKNVRRVRNNISPMGYWRNTSSLHDSKMPFRNGRVLLKTGEARCGEWTSFLRDICRIQSDVLFPSGVFSDFVIFPGLSDYVYDAGKNFPVDINKRKRGILTSNDFNACFLVRNWTSIAGKAPIDNGGSAQDTSNEPLNMFWDHVFLKYKNQYFDPSYGLHDKTIFADDKALLASYSKKALSGVLYVNNNSKNTLIDAIVYRPKAGEFLDPLNPYSLGHPPKQKLRYSVINSKMENILFPKIIIS</sequence>
<evidence type="ECO:0000313" key="2">
    <source>
        <dbReference type="Proteomes" id="UP001595735"/>
    </source>
</evidence>
<comment type="caution">
    <text evidence="1">The sequence shown here is derived from an EMBL/GenBank/DDBJ whole genome shotgun (WGS) entry which is preliminary data.</text>
</comment>
<dbReference type="RefSeq" id="WP_290299870.1">
    <property type="nucleotide sequence ID" value="NZ_JAUFQR010000001.1"/>
</dbReference>